<dbReference type="RefSeq" id="WP_111899363.1">
    <property type="nucleotide sequence ID" value="NZ_CP033459.1"/>
</dbReference>
<evidence type="ECO:0000313" key="6">
    <source>
        <dbReference type="EMBL" id="QFQ12037.1"/>
    </source>
</evidence>
<name>A0A5P8E529_9BACT</name>
<dbReference type="GO" id="GO:0005524">
    <property type="term" value="F:ATP binding"/>
    <property type="evidence" value="ECO:0007669"/>
    <property type="project" value="UniProtKB-KW"/>
</dbReference>
<evidence type="ECO:0000256" key="1">
    <source>
        <dbReference type="ARBA" id="ARBA00010638"/>
    </source>
</evidence>
<dbReference type="PANTHER" id="PTHR23407:SF1">
    <property type="entry name" value="5-FORMYLTETRAHYDROFOLATE CYCLO-LIGASE"/>
    <property type="match status" value="1"/>
</dbReference>
<dbReference type="SUPFAM" id="SSF100950">
    <property type="entry name" value="NagB/RpiA/CoA transferase-like"/>
    <property type="match status" value="1"/>
</dbReference>
<dbReference type="EMBL" id="CP033459">
    <property type="protein sequence ID" value="QFQ12037.1"/>
    <property type="molecule type" value="Genomic_DNA"/>
</dbReference>
<dbReference type="GO" id="GO:0030272">
    <property type="term" value="F:5-formyltetrahydrofolate cyclo-ligase activity"/>
    <property type="evidence" value="ECO:0007669"/>
    <property type="project" value="UniProtKB-EC"/>
</dbReference>
<dbReference type="InterPro" id="IPR002698">
    <property type="entry name" value="FTHF_cligase"/>
</dbReference>
<dbReference type="Pfam" id="PF01812">
    <property type="entry name" value="5-FTHF_cyc-lig"/>
    <property type="match status" value="1"/>
</dbReference>
<dbReference type="NCBIfam" id="TIGR02727">
    <property type="entry name" value="MTHFS_bact"/>
    <property type="match status" value="1"/>
</dbReference>
<protein>
    <recommendedName>
        <fullName evidence="5">5-formyltetrahydrofolate cyclo-ligase</fullName>
        <ecNumber evidence="5">6.3.3.2</ecNumber>
    </recommendedName>
</protein>
<feature type="binding site" evidence="4">
    <location>
        <begin position="132"/>
        <end position="140"/>
    </location>
    <ligand>
        <name>ATP</name>
        <dbReference type="ChEBI" id="CHEBI:30616"/>
    </ligand>
</feature>
<evidence type="ECO:0000256" key="4">
    <source>
        <dbReference type="PIRSR" id="PIRSR006806-1"/>
    </source>
</evidence>
<dbReference type="PIRSF" id="PIRSF006806">
    <property type="entry name" value="FTHF_cligase"/>
    <property type="match status" value="1"/>
</dbReference>
<feature type="binding site" evidence="4">
    <location>
        <begin position="7"/>
        <end position="11"/>
    </location>
    <ligand>
        <name>ATP</name>
        <dbReference type="ChEBI" id="CHEBI:30616"/>
    </ligand>
</feature>
<organism evidence="6 7">
    <name type="scientific">Pseudoprevotella muciniphila</name>
    <dbReference type="NCBI Taxonomy" id="2133944"/>
    <lineage>
        <taxon>Bacteria</taxon>
        <taxon>Pseudomonadati</taxon>
        <taxon>Bacteroidota</taxon>
        <taxon>Bacteroidia</taxon>
        <taxon>Bacteroidales</taxon>
        <taxon>Prevotellaceae</taxon>
        <taxon>Pseudoprevotella</taxon>
    </lineage>
</organism>
<dbReference type="PANTHER" id="PTHR23407">
    <property type="entry name" value="ATPASE INHIBITOR/5-FORMYLTETRAHYDROFOLATE CYCLO-LIGASE"/>
    <property type="match status" value="1"/>
</dbReference>
<evidence type="ECO:0000313" key="7">
    <source>
        <dbReference type="Proteomes" id="UP000249375"/>
    </source>
</evidence>
<dbReference type="GO" id="GO:0046872">
    <property type="term" value="F:metal ion binding"/>
    <property type="evidence" value="ECO:0007669"/>
    <property type="project" value="UniProtKB-KW"/>
</dbReference>
<dbReference type="Gene3D" id="3.40.50.10420">
    <property type="entry name" value="NagB/RpiA/CoA transferase-like"/>
    <property type="match status" value="1"/>
</dbReference>
<dbReference type="GO" id="GO:0035999">
    <property type="term" value="P:tetrahydrofolate interconversion"/>
    <property type="evidence" value="ECO:0007669"/>
    <property type="project" value="TreeGrafter"/>
</dbReference>
<feature type="binding site" evidence="4">
    <location>
        <position position="58"/>
    </location>
    <ligand>
        <name>substrate</name>
    </ligand>
</feature>
<dbReference type="InterPro" id="IPR037171">
    <property type="entry name" value="NagB/RpiA_transferase-like"/>
</dbReference>
<sequence>MGDAEQKKRIRKEISILKKQMSEMQRTQFSLQLQKRIENHPRFKSAKTVLLYSALPDEPETKKLINRWHDTKKILLPVVVGEELVLKVYEGENLMKTGAFGIKEPQGKDFNDYLSIDLAIIPGVAFDQELNRLGRGKGYYDRLLSHPDIKAYKMGCCFPFQIVQRVPAEPHDFKMDEVIFQ</sequence>
<reference evidence="6 7" key="1">
    <citation type="submission" date="2018-11" db="EMBL/GenBank/DDBJ databases">
        <authorList>
            <person name="Na S.W."/>
            <person name="Baik M."/>
        </authorList>
    </citation>
    <scope>NUCLEOTIDE SEQUENCE [LARGE SCALE GENOMIC DNA]</scope>
    <source>
        <strain evidence="6 7">E39</strain>
    </source>
</reference>
<dbReference type="GO" id="GO:0009396">
    <property type="term" value="P:folic acid-containing compound biosynthetic process"/>
    <property type="evidence" value="ECO:0007669"/>
    <property type="project" value="TreeGrafter"/>
</dbReference>
<proteinExistence type="inferred from homology"/>
<accession>A0A5P8E529</accession>
<dbReference type="KEGG" id="alq:C7Y71_002815"/>
<keyword evidence="7" id="KW-1185">Reference proteome</keyword>
<gene>
    <name evidence="6" type="ORF">C7Y71_002815</name>
</gene>
<dbReference type="Proteomes" id="UP000249375">
    <property type="component" value="Chromosome"/>
</dbReference>
<keyword evidence="3 4" id="KW-0067">ATP-binding</keyword>
<dbReference type="InterPro" id="IPR024185">
    <property type="entry name" value="FTHF_cligase-like_sf"/>
</dbReference>
<keyword evidence="6" id="KW-0436">Ligase</keyword>
<keyword evidence="2 4" id="KW-0547">Nucleotide-binding</keyword>
<comment type="cofactor">
    <cofactor evidence="5">
        <name>Mg(2+)</name>
        <dbReference type="ChEBI" id="CHEBI:18420"/>
    </cofactor>
</comment>
<evidence type="ECO:0000256" key="3">
    <source>
        <dbReference type="ARBA" id="ARBA00022840"/>
    </source>
</evidence>
<evidence type="ECO:0000256" key="5">
    <source>
        <dbReference type="RuleBase" id="RU361279"/>
    </source>
</evidence>
<keyword evidence="5" id="KW-0460">Magnesium</keyword>
<dbReference type="OrthoDB" id="9801938at2"/>
<keyword evidence="5" id="KW-0479">Metal-binding</keyword>
<evidence type="ECO:0000256" key="2">
    <source>
        <dbReference type="ARBA" id="ARBA00022741"/>
    </source>
</evidence>
<dbReference type="EC" id="6.3.3.2" evidence="5"/>
<comment type="similarity">
    <text evidence="1 5">Belongs to the 5-formyltetrahydrofolate cyclo-ligase family.</text>
</comment>
<comment type="catalytic activity">
    <reaction evidence="5">
        <text>(6S)-5-formyl-5,6,7,8-tetrahydrofolate + ATP = (6R)-5,10-methenyltetrahydrofolate + ADP + phosphate</text>
        <dbReference type="Rhea" id="RHEA:10488"/>
        <dbReference type="ChEBI" id="CHEBI:30616"/>
        <dbReference type="ChEBI" id="CHEBI:43474"/>
        <dbReference type="ChEBI" id="CHEBI:57455"/>
        <dbReference type="ChEBI" id="CHEBI:57457"/>
        <dbReference type="ChEBI" id="CHEBI:456216"/>
        <dbReference type="EC" id="6.3.3.2"/>
    </reaction>
</comment>
<dbReference type="AlphaFoldDB" id="A0A5P8E529"/>